<evidence type="ECO:0000313" key="3">
    <source>
        <dbReference type="Proteomes" id="UP000198670"/>
    </source>
</evidence>
<dbReference type="EMBL" id="FOQO01000006">
    <property type="protein sequence ID" value="SFI88633.1"/>
    <property type="molecule type" value="Genomic_DNA"/>
</dbReference>
<accession>A0A1I3LVC9</accession>
<dbReference type="InterPro" id="IPR036291">
    <property type="entry name" value="NAD(P)-bd_dom_sf"/>
</dbReference>
<dbReference type="Proteomes" id="UP000198670">
    <property type="component" value="Unassembled WGS sequence"/>
</dbReference>
<proteinExistence type="predicted"/>
<gene>
    <name evidence="2" type="ORF">SAMN05444682_106154</name>
</gene>
<reference evidence="2 3" key="1">
    <citation type="submission" date="2016-10" db="EMBL/GenBank/DDBJ databases">
        <authorList>
            <person name="de Groot N.N."/>
        </authorList>
    </citation>
    <scope>NUCLEOTIDE SEQUENCE [LARGE SCALE GENOMIC DNA]</scope>
    <source>
        <strain evidence="2 3">RK1</strain>
    </source>
</reference>
<dbReference type="AlphaFoldDB" id="A0A1I3LVC9"/>
<dbReference type="STRING" id="1477437.SAMN05444682_106154"/>
<dbReference type="Gene3D" id="3.40.50.720">
    <property type="entry name" value="NAD(P)-binding Rossmann-like Domain"/>
    <property type="match status" value="1"/>
</dbReference>
<protein>
    <recommendedName>
        <fullName evidence="4">NAD(P)H-binding</fullName>
    </recommendedName>
</protein>
<evidence type="ECO:0000313" key="2">
    <source>
        <dbReference type="EMBL" id="SFI88633.1"/>
    </source>
</evidence>
<feature type="region of interest" description="Disordered" evidence="1">
    <location>
        <begin position="30"/>
        <end position="57"/>
    </location>
</feature>
<dbReference type="RefSeq" id="WP_143072923.1">
    <property type="nucleotide sequence ID" value="NZ_FOQO01000006.1"/>
</dbReference>
<keyword evidence="3" id="KW-1185">Reference proteome</keyword>
<dbReference type="OrthoDB" id="9780595at2"/>
<evidence type="ECO:0000256" key="1">
    <source>
        <dbReference type="SAM" id="MobiDB-lite"/>
    </source>
</evidence>
<evidence type="ECO:0008006" key="4">
    <source>
        <dbReference type="Google" id="ProtNLM"/>
    </source>
</evidence>
<sequence length="57" mass="6007">MMANEILVLGATGKIGKRAAGKLQKMGIPVRAGSRNGNPPFDWDKPGKASQVGVWNS</sequence>
<dbReference type="SUPFAM" id="SSF51735">
    <property type="entry name" value="NAD(P)-binding Rossmann-fold domains"/>
    <property type="match status" value="1"/>
</dbReference>
<name>A0A1I3LVC9_9SPHI</name>
<organism evidence="2 3">
    <name type="scientific">Parapedobacter indicus</name>
    <dbReference type="NCBI Taxonomy" id="1477437"/>
    <lineage>
        <taxon>Bacteria</taxon>
        <taxon>Pseudomonadati</taxon>
        <taxon>Bacteroidota</taxon>
        <taxon>Sphingobacteriia</taxon>
        <taxon>Sphingobacteriales</taxon>
        <taxon>Sphingobacteriaceae</taxon>
        <taxon>Parapedobacter</taxon>
    </lineage>
</organism>